<evidence type="ECO:0000313" key="3">
    <source>
        <dbReference type="Proteomes" id="UP001163105"/>
    </source>
</evidence>
<dbReference type="Gene3D" id="3.40.630.30">
    <property type="match status" value="1"/>
</dbReference>
<dbReference type="EMBL" id="JAQHRD010000008">
    <property type="protein sequence ID" value="KAJ6438236.1"/>
    <property type="molecule type" value="Genomic_DNA"/>
</dbReference>
<dbReference type="PANTHER" id="PTHR42791:SF2">
    <property type="entry name" value="N-ACETYLTRANSFERASE DOMAIN-CONTAINING PROTEIN"/>
    <property type="match status" value="1"/>
</dbReference>
<dbReference type="InterPro" id="IPR016181">
    <property type="entry name" value="Acyl_CoA_acyltransferase"/>
</dbReference>
<name>A0AB34FIK8_9HYPO</name>
<protein>
    <submittedName>
        <fullName evidence="2">Acetyltransferase, GNAT family</fullName>
    </submittedName>
</protein>
<dbReference type="PANTHER" id="PTHR42791">
    <property type="entry name" value="GNAT FAMILY ACETYLTRANSFERASE"/>
    <property type="match status" value="1"/>
</dbReference>
<reference evidence="2" key="1">
    <citation type="submission" date="2023-01" db="EMBL/GenBank/DDBJ databases">
        <title>The growth and conidiation of Purpureocillium lavendulum are regulated by nitrogen source and histone H3K14 acetylation.</title>
        <authorList>
            <person name="Tang P."/>
            <person name="Han J."/>
            <person name="Zhang C."/>
            <person name="Tang P."/>
            <person name="Qi F."/>
            <person name="Zhang K."/>
            <person name="Liang L."/>
        </authorList>
    </citation>
    <scope>NUCLEOTIDE SEQUENCE</scope>
    <source>
        <strain evidence="2">YMF1.00683</strain>
    </source>
</reference>
<evidence type="ECO:0000259" key="1">
    <source>
        <dbReference type="PROSITE" id="PS51186"/>
    </source>
</evidence>
<dbReference type="PROSITE" id="PS51186">
    <property type="entry name" value="GNAT"/>
    <property type="match status" value="1"/>
</dbReference>
<gene>
    <name evidence="2" type="ORF">O9K51_08827</name>
</gene>
<accession>A0AB34FIK8</accession>
<proteinExistence type="predicted"/>
<organism evidence="2 3">
    <name type="scientific">Purpureocillium lavendulum</name>
    <dbReference type="NCBI Taxonomy" id="1247861"/>
    <lineage>
        <taxon>Eukaryota</taxon>
        <taxon>Fungi</taxon>
        <taxon>Dikarya</taxon>
        <taxon>Ascomycota</taxon>
        <taxon>Pezizomycotina</taxon>
        <taxon>Sordariomycetes</taxon>
        <taxon>Hypocreomycetidae</taxon>
        <taxon>Hypocreales</taxon>
        <taxon>Ophiocordycipitaceae</taxon>
        <taxon>Purpureocillium</taxon>
    </lineage>
</organism>
<comment type="caution">
    <text evidence="2">The sequence shown here is derived from an EMBL/GenBank/DDBJ whole genome shotgun (WGS) entry which is preliminary data.</text>
</comment>
<dbReference type="CDD" id="cd04301">
    <property type="entry name" value="NAT_SF"/>
    <property type="match status" value="1"/>
</dbReference>
<dbReference type="Proteomes" id="UP001163105">
    <property type="component" value="Unassembled WGS sequence"/>
</dbReference>
<sequence>MRVAPPVTTEAIQFELEVAVVQGLRRSGVVDEAQQDATLWALALTLTSFVKPPSPTPSGSRPHHQWVCLSDYNSDTACALSLARCAVIASCSGTQNTMAFAVRTATHDDVEALCDVYLSAFRDEIFSRQVFPRDSPTAREYWRRAFAEELQEPDATFLVAVEQPPSSPATTSASSVVAAEASAPRGEGVILGFVKWVAPAAPPHDFSEDGYPADGLPDVAALYYKRLFEGHRRAMGDVSHWYLDMIGVRPEAMGRGAARQLMGWGFERARQDGRPCFVESTGDAQAFYHRFGFRELDRMSVDTPQGEAVVVLLVASGLVPHGLENAPHGPALARARVHIGLELLEDGGQGLGLVLFAHLLVNVLAVDEPELVLGVLEPAVELVKGLGVARAAAIDADGEDALVGNLGDTLVEARAQADVARGLAGGEEDLQLRQRFVDVRDELGDGAGGDAKVLDHVLVGEARLVQGVVAGAAVEEGVGEAAGERVLRHMEVLEGELAAPEGAVVVAEEVVFRVHVDGRGLLRRGPLVEDVLDGVGEPVDLHLLEDLVGRWRLVDEAAEHDGDAALAEVDAVDEVDGIVLGGGLEDVVGLSDVLDELQVDLDVGGGGDELDGEEGDDAKGSEAAGGVLEQVGVVGAAGGLEGAVAEDNLNVGDGVVEEAVAPPPTVMPLNSMTILGTTPWGRQWAARASMGTLGSARTVMVSRSTGKRRPMSLVSTMASRWNCSGRVELVDPWYTRKCFLAS</sequence>
<dbReference type="Pfam" id="PF13508">
    <property type="entry name" value="Acetyltransf_7"/>
    <property type="match status" value="1"/>
</dbReference>
<feature type="domain" description="N-acetyltransferase" evidence="1">
    <location>
        <begin position="176"/>
        <end position="316"/>
    </location>
</feature>
<keyword evidence="3" id="KW-1185">Reference proteome</keyword>
<dbReference type="SUPFAM" id="SSF55729">
    <property type="entry name" value="Acyl-CoA N-acyltransferases (Nat)"/>
    <property type="match status" value="1"/>
</dbReference>
<evidence type="ECO:0000313" key="2">
    <source>
        <dbReference type="EMBL" id="KAJ6438236.1"/>
    </source>
</evidence>
<dbReference type="GO" id="GO:0016747">
    <property type="term" value="F:acyltransferase activity, transferring groups other than amino-acyl groups"/>
    <property type="evidence" value="ECO:0007669"/>
    <property type="project" value="InterPro"/>
</dbReference>
<dbReference type="InterPro" id="IPR052523">
    <property type="entry name" value="Trichothecene_AcTrans"/>
</dbReference>
<dbReference type="InterPro" id="IPR000182">
    <property type="entry name" value="GNAT_dom"/>
</dbReference>
<dbReference type="AlphaFoldDB" id="A0AB34FIK8"/>